<dbReference type="RefSeq" id="WP_014587185.1">
    <property type="nucleotide sequence ID" value="NC_017527.1"/>
</dbReference>
<dbReference type="EC" id="3.1.11.1" evidence="14"/>
<evidence type="ECO:0000259" key="16">
    <source>
        <dbReference type="Pfam" id="PF03833"/>
    </source>
</evidence>
<evidence type="ECO:0000256" key="1">
    <source>
        <dbReference type="ARBA" id="ARBA00011053"/>
    </source>
</evidence>
<dbReference type="EC" id="2.7.7.7" evidence="14"/>
<evidence type="ECO:0000256" key="13">
    <source>
        <dbReference type="ARBA" id="ARBA00049244"/>
    </source>
</evidence>
<keyword evidence="5 14" id="KW-0235">DNA replication</keyword>
<evidence type="ECO:0000256" key="11">
    <source>
        <dbReference type="ARBA" id="ARBA00023268"/>
    </source>
</evidence>
<evidence type="ECO:0000313" key="21">
    <source>
        <dbReference type="Proteomes" id="UP000005877"/>
    </source>
</evidence>
<protein>
    <recommendedName>
        <fullName evidence="14">DNA polymerase II large subunit</fullName>
        <shortName evidence="14">Pol II</shortName>
        <ecNumber evidence="14">2.7.7.7</ecNumber>
    </recommendedName>
    <alternativeName>
        <fullName evidence="14">Exodeoxyribonuclease large subunit</fullName>
        <ecNumber evidence="14">3.1.11.1</ecNumber>
    </alternativeName>
</protein>
<keyword evidence="10 14" id="KW-0238">DNA-binding</keyword>
<comment type="function">
    <text evidence="12 14">Possesses two activities: a DNA synthesis (polymerase) and an exonucleolytic activity that degrades single-stranded DNA in the 3'- to 5'-direction. Has a template-primer preference which is characteristic of a replicative DNA polymerase.</text>
</comment>
<dbReference type="GO" id="GO:0003887">
    <property type="term" value="F:DNA-directed DNA polymerase activity"/>
    <property type="evidence" value="ECO:0007669"/>
    <property type="project" value="UniProtKB-UniRule"/>
</dbReference>
<dbReference type="EMBL" id="CP003117">
    <property type="protein sequence ID" value="AET65003.1"/>
    <property type="molecule type" value="Genomic_DNA"/>
</dbReference>
<dbReference type="Pfam" id="PF24846">
    <property type="entry name" value="PolC_DP2_cat"/>
    <property type="match status" value="1"/>
</dbReference>
<dbReference type="KEGG" id="mhi:Mhar_1644"/>
<name>G7WPX2_METH6</name>
<dbReference type="InterPro" id="IPR056171">
    <property type="entry name" value="PolC_DP2_central_dom"/>
</dbReference>
<evidence type="ECO:0000256" key="15">
    <source>
        <dbReference type="SAM" id="MobiDB-lite"/>
    </source>
</evidence>
<dbReference type="OrthoDB" id="7529at2157"/>
<dbReference type="PATRIC" id="fig|1110509.7.peg.1826"/>
<dbReference type="Proteomes" id="UP000005877">
    <property type="component" value="Chromosome"/>
</dbReference>
<evidence type="ECO:0000256" key="5">
    <source>
        <dbReference type="ARBA" id="ARBA00022705"/>
    </source>
</evidence>
<dbReference type="InterPro" id="IPR004475">
    <property type="entry name" value="PolC_DP2"/>
</dbReference>
<organism evidence="20 21">
    <name type="scientific">Methanothrix harundinacea (strain 6Ac)</name>
    <name type="common">Methanosaeta harundinacea</name>
    <dbReference type="NCBI Taxonomy" id="1110509"/>
    <lineage>
        <taxon>Archaea</taxon>
        <taxon>Methanobacteriati</taxon>
        <taxon>Methanobacteriota</taxon>
        <taxon>Stenosarchaea group</taxon>
        <taxon>Methanomicrobia</taxon>
        <taxon>Methanotrichales</taxon>
        <taxon>Methanotrichaceae</taxon>
        <taxon>Methanothrix</taxon>
    </lineage>
</organism>
<dbReference type="GO" id="GO:0006308">
    <property type="term" value="P:DNA catabolic process"/>
    <property type="evidence" value="ECO:0007669"/>
    <property type="project" value="UniProtKB-UniRule"/>
</dbReference>
<dbReference type="Pfam" id="PF24844">
    <property type="entry name" value="PolC_DP2_central"/>
    <property type="match status" value="1"/>
</dbReference>
<feature type="compositionally biased region" description="Basic and acidic residues" evidence="15">
    <location>
        <begin position="589"/>
        <end position="601"/>
    </location>
</feature>
<dbReference type="Pfam" id="PF22912">
    <property type="entry name" value="zf-DPOE"/>
    <property type="match status" value="1"/>
</dbReference>
<evidence type="ECO:0000259" key="19">
    <source>
        <dbReference type="Pfam" id="PF24846"/>
    </source>
</evidence>
<gene>
    <name evidence="14" type="primary">polC</name>
    <name evidence="20" type="ordered locus">Mhar_1644</name>
</gene>
<dbReference type="HOGENOM" id="CLU_001154_0_0_2"/>
<keyword evidence="21" id="KW-1185">Reference proteome</keyword>
<evidence type="ECO:0000259" key="18">
    <source>
        <dbReference type="Pfam" id="PF24844"/>
    </source>
</evidence>
<keyword evidence="11 14" id="KW-0511">Multifunctional enzyme</keyword>
<dbReference type="Pfam" id="PF03833">
    <property type="entry name" value="PolC_DP2_N"/>
    <property type="match status" value="1"/>
</dbReference>
<comment type="similarity">
    <text evidence="1 14">Belongs to the archaeal DNA polymerase II family.</text>
</comment>
<evidence type="ECO:0000256" key="9">
    <source>
        <dbReference type="ARBA" id="ARBA00022932"/>
    </source>
</evidence>
<dbReference type="NCBIfam" id="TIGR00354">
    <property type="entry name" value="polC"/>
    <property type="match status" value="1"/>
</dbReference>
<evidence type="ECO:0000256" key="4">
    <source>
        <dbReference type="ARBA" id="ARBA00022695"/>
    </source>
</evidence>
<proteinExistence type="inferred from homology"/>
<feature type="domain" description="DNA polymerase II large subunit DP2 catalytic" evidence="19">
    <location>
        <begin position="709"/>
        <end position="1006"/>
    </location>
</feature>
<keyword evidence="8 14" id="KW-0269">Exonuclease</keyword>
<dbReference type="GO" id="GO:0006261">
    <property type="term" value="P:DNA-templated DNA replication"/>
    <property type="evidence" value="ECO:0007669"/>
    <property type="project" value="UniProtKB-UniRule"/>
</dbReference>
<keyword evidence="9 14" id="KW-0239">DNA-directed DNA polymerase</keyword>
<feature type="domain" description="DNA polymerase II large subunit DP2 central" evidence="18">
    <location>
        <begin position="285"/>
        <end position="673"/>
    </location>
</feature>
<dbReference type="STRING" id="1110509.Mhar_1644"/>
<dbReference type="PIRSF" id="PIRSF016275">
    <property type="entry name" value="PolC_DP2"/>
    <property type="match status" value="1"/>
</dbReference>
<keyword evidence="3 14" id="KW-0808">Transferase</keyword>
<evidence type="ECO:0000256" key="8">
    <source>
        <dbReference type="ARBA" id="ARBA00022839"/>
    </source>
</evidence>
<dbReference type="InterPro" id="IPR054475">
    <property type="entry name" value="Znf-DPOE"/>
</dbReference>
<feature type="region of interest" description="Disordered" evidence="15">
    <location>
        <begin position="584"/>
        <end position="613"/>
    </location>
</feature>
<evidence type="ECO:0000256" key="12">
    <source>
        <dbReference type="ARBA" id="ARBA00025068"/>
    </source>
</evidence>
<sequence length="1133" mass="124065">MNSTEYFEVLEAGLASGMEVAGRARRQGKDPSLWVEVPTAVDLAERVEKLIGIEGIAARVRELEAEGMSREEAALAIGSDFAAGRIGSFSSKIEAIDGAIRTSVALLTEGVVAAPIEGIAKVDLGKNDDGTEYLKVYYAGPIRSAGGTAQALSVLVADCVRREVGIDRYKPRPDEVERYVEEIGLYRRVAGLQYAPSDDEIRTLVRNCPICIEGEPTEEEEVSGFRDLERIETNRIRGGVALVSAEGIALKRPKLKKHVTKLAIEGWDWLDELASGGKKDGGGTSEKFLRDIIAGRPVFSHPHRPGGFRLRYGRSRNTGLAAAGFSPATMILLQDFLAAGTQVKVELPGKAAAVSPVSSIEGPTVRLKNGDLVRVDSAEEAVLLRGEVAKIVDVGEVLISFGDFLENNRTLAPGSYCFEWWAAELAEAGGDPAGLEAPSGEEAIEISSRWRVPLHPAHTHLWHDLSPEGYLRLREAVSSAGEMGDGALSLPLAVKEELETLLVLHRVREERLIVPDPAPLLLCLGVEAEGLRLRELPGEPVSEIQDEGADGDAIVGGEPAPRTSLDLVNQVAGIRVMARAPTRVGSRMGRPEKSDKREMRPPPHVLFPTGDAGGKSRSVGECAKNHVGNGKVGIIETSIGKRGCPQCGAETHEFLCRCGAHTLPKRSCPVCHQPGKEKCPRCGRPTTAADEMRLDVKELYHRALAHLHEREPELVRGVLGLTSRDKTPESLEKGVLRAKHGVYIFKDGTVRYDLTDLPLTHFRPREVHADVSRLRELGYAEDIYGEPLRDEEQVLELLVQDVILSFDAGEYLLKVAAFVDEELEKFYGLERFYNARAPDDLIGCLLVGLAPHTSAGVLCRLIGYTTASAGYGHPFFHAAKRRNCDGDEDCVMLLMDALLNFSMSYLPEKRGGKMDAPLVMTTRLDPSEVDGEAHNLDLPSRYPLEFYRATLTGASPKEVEGLIDLVSKRLGTEAQYRGFKFTHDTYDIAAGPKNSAYKTLETMIDKMDAQLALARSIRAVDERDVATRVINSHFLPDLIGNLRAFSRQKVRCVKCGAKFRRPLLSDVCPKCGGRVILTVHEGSVRKYLEVSMKVAEEFGVDDYTKQRLELIKMDIDSLFHNDKSKQTGLADFM</sequence>
<dbReference type="GO" id="GO:0003677">
    <property type="term" value="F:DNA binding"/>
    <property type="evidence" value="ECO:0007669"/>
    <property type="project" value="UniProtKB-UniRule"/>
</dbReference>
<dbReference type="AlphaFoldDB" id="G7WPX2"/>
<dbReference type="GeneID" id="12510812"/>
<evidence type="ECO:0000256" key="6">
    <source>
        <dbReference type="ARBA" id="ARBA00022722"/>
    </source>
</evidence>
<evidence type="ECO:0000256" key="3">
    <source>
        <dbReference type="ARBA" id="ARBA00022679"/>
    </source>
</evidence>
<dbReference type="PANTHER" id="PTHR42210:SF1">
    <property type="entry name" value="DNA POLYMERASE II LARGE SUBUNIT"/>
    <property type="match status" value="1"/>
</dbReference>
<reference evidence="20 21" key="1">
    <citation type="journal article" date="2012" name="PLoS ONE">
        <title>The genome characteristics and predicted function of methyl-group oxidation pathway in the obligate aceticlastic methanogens, Methanosaeta spp.</title>
        <authorList>
            <person name="Zhu J."/>
            <person name="Zheng H."/>
            <person name="Ai G."/>
            <person name="Zhang G."/>
            <person name="Liu D."/>
            <person name="Liu X."/>
            <person name="Dong X."/>
        </authorList>
    </citation>
    <scope>NUCLEOTIDE SEQUENCE [LARGE SCALE GENOMIC DNA]</scope>
    <source>
        <strain evidence="20 21">6Ac</strain>
    </source>
</reference>
<comment type="subunit">
    <text evidence="2 14">Heterodimer of a large subunit and a small subunit.</text>
</comment>
<evidence type="ECO:0000313" key="20">
    <source>
        <dbReference type="EMBL" id="AET65003.1"/>
    </source>
</evidence>
<comment type="catalytic activity">
    <reaction evidence="14">
        <text>Exonucleolytic cleavage in the 3'- to 5'-direction to yield nucleoside 5'-phosphates.</text>
        <dbReference type="EC" id="3.1.11.1"/>
    </reaction>
</comment>
<keyword evidence="7 14" id="KW-0378">Hydrolase</keyword>
<dbReference type="NCBIfam" id="NF003103">
    <property type="entry name" value="PRK04023.1"/>
    <property type="match status" value="1"/>
</dbReference>
<keyword evidence="6 14" id="KW-0540">Nuclease</keyword>
<comment type="catalytic activity">
    <reaction evidence="13 14">
        <text>DNA(n) + a 2'-deoxyribonucleoside 5'-triphosphate = DNA(n+1) + diphosphate</text>
        <dbReference type="Rhea" id="RHEA:22508"/>
        <dbReference type="Rhea" id="RHEA-COMP:17339"/>
        <dbReference type="Rhea" id="RHEA-COMP:17340"/>
        <dbReference type="ChEBI" id="CHEBI:33019"/>
        <dbReference type="ChEBI" id="CHEBI:61560"/>
        <dbReference type="ChEBI" id="CHEBI:173112"/>
        <dbReference type="EC" id="2.7.7.7"/>
    </reaction>
</comment>
<dbReference type="InterPro" id="IPR016033">
    <property type="entry name" value="PolC_DP2_N"/>
</dbReference>
<dbReference type="PANTHER" id="PTHR42210">
    <property type="entry name" value="DNA POLYMERASE II LARGE SUBUNIT"/>
    <property type="match status" value="1"/>
</dbReference>
<feature type="domain" description="DNA polymerase-epsilon zinc finger" evidence="17">
    <location>
        <begin position="1048"/>
        <end position="1099"/>
    </location>
</feature>
<evidence type="ECO:0000256" key="10">
    <source>
        <dbReference type="ARBA" id="ARBA00023125"/>
    </source>
</evidence>
<dbReference type="InterPro" id="IPR056172">
    <property type="entry name" value="PolC_DP2_cat_dom"/>
</dbReference>
<evidence type="ECO:0000256" key="2">
    <source>
        <dbReference type="ARBA" id="ARBA00011315"/>
    </source>
</evidence>
<dbReference type="HAMAP" id="MF_00324">
    <property type="entry name" value="DNApol_II_L_arch"/>
    <property type="match status" value="1"/>
</dbReference>
<evidence type="ECO:0000256" key="14">
    <source>
        <dbReference type="HAMAP-Rule" id="MF_00324"/>
    </source>
</evidence>
<evidence type="ECO:0000259" key="17">
    <source>
        <dbReference type="Pfam" id="PF22912"/>
    </source>
</evidence>
<keyword evidence="4 14" id="KW-0548">Nucleotidyltransferase</keyword>
<dbReference type="GO" id="GO:0008310">
    <property type="term" value="F:single-stranded DNA 3'-5' DNA exonuclease activity"/>
    <property type="evidence" value="ECO:0007669"/>
    <property type="project" value="UniProtKB-EC"/>
</dbReference>
<feature type="domain" description="DNA polymerase II large subunit DP2 N-terminal" evidence="16">
    <location>
        <begin position="5"/>
        <end position="275"/>
    </location>
</feature>
<accession>G7WPX2</accession>
<evidence type="ECO:0000256" key="7">
    <source>
        <dbReference type="ARBA" id="ARBA00022801"/>
    </source>
</evidence>